<protein>
    <submittedName>
        <fullName evidence="1">Uncharacterized protein</fullName>
    </submittedName>
</protein>
<dbReference type="EMBL" id="KI284521">
    <property type="protein sequence ID" value="ESA12819.1"/>
    <property type="molecule type" value="Genomic_DNA"/>
</dbReference>
<organism evidence="1">
    <name type="scientific">Rhizophagus irregularis (strain DAOM 181602 / DAOM 197198 / MUCL 43194)</name>
    <name type="common">Arbuscular mycorrhizal fungus</name>
    <name type="synonym">Glomus intraradices</name>
    <dbReference type="NCBI Taxonomy" id="747089"/>
    <lineage>
        <taxon>Eukaryota</taxon>
        <taxon>Fungi</taxon>
        <taxon>Fungi incertae sedis</taxon>
        <taxon>Mucoromycota</taxon>
        <taxon>Glomeromycotina</taxon>
        <taxon>Glomeromycetes</taxon>
        <taxon>Glomerales</taxon>
        <taxon>Glomeraceae</taxon>
        <taxon>Rhizophagus</taxon>
    </lineage>
</organism>
<evidence type="ECO:0000313" key="1">
    <source>
        <dbReference type="EMBL" id="ESA12819.1"/>
    </source>
</evidence>
<proteinExistence type="predicted"/>
<dbReference type="HOGENOM" id="CLU_2238008_0_0_1"/>
<sequence>MALHQYFYRCNVKTVINSRINIFISSLLSALQQLQRFRISGGSQFFCISALQFKGPSFLAFGSSAQRTNFLAFWLFSLKVPVFSILALRLKGPSSFFENFGALVFSSTFQVL</sequence>
<name>U9TXB4_RHIID</name>
<accession>U9TXB4</accession>
<feature type="non-terminal residue" evidence="1">
    <location>
        <position position="112"/>
    </location>
</feature>
<reference evidence="1" key="1">
    <citation type="submission" date="2013-07" db="EMBL/GenBank/DDBJ databases">
        <title>The genome of an arbuscular mycorrhizal fungus provides insights into the evolution of the oldest plant symbiosis.</title>
        <authorList>
            <consortium name="DOE Joint Genome Institute"/>
            <person name="Tisserant E."/>
            <person name="Malbreil M."/>
            <person name="Kuo A."/>
            <person name="Kohler A."/>
            <person name="Symeonidi A."/>
            <person name="Balestrini R."/>
            <person name="Charron P."/>
            <person name="Duensing N."/>
            <person name="Frei-dit-Frey N."/>
            <person name="Gianinazzi-Pearson V."/>
            <person name="Gilbert B."/>
            <person name="Handa Y."/>
            <person name="Hijri M."/>
            <person name="Kaul R."/>
            <person name="Kawaguchi M."/>
            <person name="Krajinski F."/>
            <person name="Lammers P."/>
            <person name="Lapierre D."/>
            <person name="Masclaux F.G."/>
            <person name="Murat C."/>
            <person name="Morin E."/>
            <person name="Ndikumana S."/>
            <person name="Pagni M."/>
            <person name="Petitpierre D."/>
            <person name="Requena N."/>
            <person name="Rosikiewicz P."/>
            <person name="Riley R."/>
            <person name="Saito K."/>
            <person name="San Clemente H."/>
            <person name="Shapiro H."/>
            <person name="van Tuinen D."/>
            <person name="Becard G."/>
            <person name="Bonfante P."/>
            <person name="Paszkowski U."/>
            <person name="Shachar-Hill Y."/>
            <person name="Young J.P."/>
            <person name="Sanders I.R."/>
            <person name="Henrissat B."/>
            <person name="Rensing S.A."/>
            <person name="Grigoriev I.V."/>
            <person name="Corradi N."/>
            <person name="Roux C."/>
            <person name="Martin F."/>
        </authorList>
    </citation>
    <scope>NUCLEOTIDE SEQUENCE</scope>
    <source>
        <strain evidence="1">DAOM 197198</strain>
    </source>
</reference>
<dbReference type="VEuPathDB" id="FungiDB:RhiirFUN_026168"/>
<gene>
    <name evidence="1" type="ORF">GLOINDRAFT_96170</name>
</gene>
<dbReference type="AlphaFoldDB" id="U9TXB4"/>